<gene>
    <name evidence="1" type="ORF">BOLC4T22619H</name>
</gene>
<name>A0A3P6BJL0_BRAOL</name>
<dbReference type="AlphaFoldDB" id="A0A3P6BJL0"/>
<accession>A0A3P6BJL0</accession>
<reference evidence="1" key="1">
    <citation type="submission" date="2018-11" db="EMBL/GenBank/DDBJ databases">
        <authorList>
            <consortium name="Genoscope - CEA"/>
            <person name="William W."/>
        </authorList>
    </citation>
    <scope>NUCLEOTIDE SEQUENCE</scope>
</reference>
<proteinExistence type="predicted"/>
<organism evidence="1">
    <name type="scientific">Brassica oleracea</name>
    <name type="common">Wild cabbage</name>
    <dbReference type="NCBI Taxonomy" id="3712"/>
    <lineage>
        <taxon>Eukaryota</taxon>
        <taxon>Viridiplantae</taxon>
        <taxon>Streptophyta</taxon>
        <taxon>Embryophyta</taxon>
        <taxon>Tracheophyta</taxon>
        <taxon>Spermatophyta</taxon>
        <taxon>Magnoliopsida</taxon>
        <taxon>eudicotyledons</taxon>
        <taxon>Gunneridae</taxon>
        <taxon>Pentapetalae</taxon>
        <taxon>rosids</taxon>
        <taxon>malvids</taxon>
        <taxon>Brassicales</taxon>
        <taxon>Brassicaceae</taxon>
        <taxon>Brassiceae</taxon>
        <taxon>Brassica</taxon>
    </lineage>
</organism>
<evidence type="ECO:0000313" key="1">
    <source>
        <dbReference type="EMBL" id="VDD05663.1"/>
    </source>
</evidence>
<protein>
    <submittedName>
        <fullName evidence="1">Uncharacterized protein</fullName>
    </submittedName>
</protein>
<sequence length="43" mass="5230">MVTWEIWLWTIAWPAMRFGGFIDDYLKKLYHHRNVTLNNPHAS</sequence>
<dbReference type="EMBL" id="LR031873">
    <property type="protein sequence ID" value="VDD05663.1"/>
    <property type="molecule type" value="Genomic_DNA"/>
</dbReference>